<keyword evidence="2" id="KW-1185">Reference proteome</keyword>
<evidence type="ECO:0000313" key="1">
    <source>
        <dbReference type="EMBL" id="KGO90269.1"/>
    </source>
</evidence>
<gene>
    <name evidence="1" type="ORF">Q764_04230</name>
</gene>
<proteinExistence type="predicted"/>
<organism evidence="1 2">
    <name type="scientific">Flavobacterium suncheonense GH29-5 = DSM 17707</name>
    <dbReference type="NCBI Taxonomy" id="1121899"/>
    <lineage>
        <taxon>Bacteria</taxon>
        <taxon>Pseudomonadati</taxon>
        <taxon>Bacteroidota</taxon>
        <taxon>Flavobacteriia</taxon>
        <taxon>Flavobacteriales</taxon>
        <taxon>Flavobacteriaceae</taxon>
        <taxon>Flavobacterium</taxon>
    </lineage>
</organism>
<sequence>MAPISGWEDRFNLPKLQKNNFHETGHAKNVASFLRLIVYCKDLGTVYNPANGTLKIESLEVAYQNALQKVNEVQHQKNIFSTNINNRRRAFEDLKPYATKIINAFAASGVNKQALEEAKSVNKKIQGVLLKKTDQSCEASQQSYEQKLEHLEALIAILIQNPLYSPNEEELRVTSLQSKLADLKSHNLSLFESAKAYSKALTERNQILYEPETGLISISKKVKQYIKSIFGANSEQYHQLVSIEFKVRKASN</sequence>
<dbReference type="eggNOG" id="ENOG5032SES">
    <property type="taxonomic scope" value="Bacteria"/>
</dbReference>
<name>A0A0A2MDB8_9FLAO</name>
<accession>A0A0A2MDB8</accession>
<dbReference type="EMBL" id="JRLW01000003">
    <property type="protein sequence ID" value="KGO90269.1"/>
    <property type="molecule type" value="Genomic_DNA"/>
</dbReference>
<dbReference type="Proteomes" id="UP000030121">
    <property type="component" value="Unassembled WGS sequence"/>
</dbReference>
<protein>
    <submittedName>
        <fullName evidence="1">Uncharacterized protein</fullName>
    </submittedName>
</protein>
<comment type="caution">
    <text evidence="1">The sequence shown here is derived from an EMBL/GenBank/DDBJ whole genome shotgun (WGS) entry which is preliminary data.</text>
</comment>
<evidence type="ECO:0000313" key="2">
    <source>
        <dbReference type="Proteomes" id="UP000030121"/>
    </source>
</evidence>
<dbReference type="AlphaFoldDB" id="A0A0A2MDB8"/>
<dbReference type="OrthoDB" id="749061at2"/>
<dbReference type="RefSeq" id="WP_026981253.1">
    <property type="nucleotide sequence ID" value="NZ_JRLW01000003.1"/>
</dbReference>
<reference evidence="1 2" key="1">
    <citation type="submission" date="2013-09" db="EMBL/GenBank/DDBJ databases">
        <authorList>
            <person name="Zeng Z."/>
            <person name="Chen C."/>
        </authorList>
    </citation>
    <scope>NUCLEOTIDE SEQUENCE [LARGE SCALE GENOMIC DNA]</scope>
    <source>
        <strain evidence="1 2">GH29-5</strain>
    </source>
</reference>